<proteinExistence type="predicted"/>
<protein>
    <submittedName>
        <fullName evidence="2">GNAT family N-acetyltransferase</fullName>
    </submittedName>
</protein>
<dbReference type="GO" id="GO:0016747">
    <property type="term" value="F:acyltransferase activity, transferring groups other than amino-acyl groups"/>
    <property type="evidence" value="ECO:0007669"/>
    <property type="project" value="InterPro"/>
</dbReference>
<dbReference type="Gene3D" id="3.40.630.30">
    <property type="match status" value="1"/>
</dbReference>
<evidence type="ECO:0000259" key="1">
    <source>
        <dbReference type="PROSITE" id="PS51186"/>
    </source>
</evidence>
<sequence>MTIISSVRNDEIEVVAQFISEINRVETSHIGFCGMDPLEIANSLREDFTDITYEHSLLTAYDDKDLIGVLGFDADLENHNAEIWGPFVKEGYGDIMSSLWAKMLDLLPEKITTLSMFPNKANHKVLELAENLSFNRHSDQTILSFHRSRVQELEDDKLHELEEKYFPDMIDLHNKSFPETYYSGKQIINRLTEDRKVFIVATEGSLSGYIYVEAEPEFGEGSIEFFAVQESERGKGMGSKLLTAALNWFFTFESIQSITLCVSSANQDAIRLYKKVGFEQIHELCYFTKEI</sequence>
<dbReference type="InterPro" id="IPR016181">
    <property type="entry name" value="Acyl_CoA_acyltransferase"/>
</dbReference>
<feature type="domain" description="N-acetyltransferase" evidence="1">
    <location>
        <begin position="156"/>
        <end position="291"/>
    </location>
</feature>
<keyword evidence="2" id="KW-0808">Transferase</keyword>
<reference evidence="2 3" key="1">
    <citation type="submission" date="2020-03" db="EMBL/GenBank/DDBJ databases">
        <authorList>
            <person name="Sun Q."/>
        </authorList>
    </citation>
    <scope>NUCLEOTIDE SEQUENCE [LARGE SCALE GENOMIC DNA]</scope>
    <source>
        <strain evidence="2 3">KACC 21451</strain>
    </source>
</reference>
<dbReference type="PANTHER" id="PTHR43415:SF3">
    <property type="entry name" value="GNAT-FAMILY ACETYLTRANSFERASE"/>
    <property type="match status" value="1"/>
</dbReference>
<dbReference type="InterPro" id="IPR000182">
    <property type="entry name" value="GNAT_dom"/>
</dbReference>
<organism evidence="2 3">
    <name type="scientific">Mesobacillus selenatarsenatis</name>
    <dbReference type="NCBI Taxonomy" id="388741"/>
    <lineage>
        <taxon>Bacteria</taxon>
        <taxon>Bacillati</taxon>
        <taxon>Bacillota</taxon>
        <taxon>Bacilli</taxon>
        <taxon>Bacillales</taxon>
        <taxon>Bacillaceae</taxon>
        <taxon>Mesobacillus</taxon>
    </lineage>
</organism>
<accession>A0A846TP12</accession>
<comment type="caution">
    <text evidence="2">The sequence shown here is derived from an EMBL/GenBank/DDBJ whole genome shotgun (WGS) entry which is preliminary data.</text>
</comment>
<dbReference type="PROSITE" id="PS51186">
    <property type="entry name" value="GNAT"/>
    <property type="match status" value="1"/>
</dbReference>
<evidence type="ECO:0000313" key="3">
    <source>
        <dbReference type="Proteomes" id="UP000587942"/>
    </source>
</evidence>
<evidence type="ECO:0000313" key="2">
    <source>
        <dbReference type="EMBL" id="NKE04161.1"/>
    </source>
</evidence>
<dbReference type="Pfam" id="PF00583">
    <property type="entry name" value="Acetyltransf_1"/>
    <property type="match status" value="1"/>
</dbReference>
<dbReference type="RefSeq" id="WP_167830680.1">
    <property type="nucleotide sequence ID" value="NZ_JAAVUM010000001.1"/>
</dbReference>
<name>A0A846TP12_9BACI</name>
<gene>
    <name evidence="2" type="ORF">GWK17_01515</name>
</gene>
<dbReference type="PANTHER" id="PTHR43415">
    <property type="entry name" value="SPERMIDINE N(1)-ACETYLTRANSFERASE"/>
    <property type="match status" value="1"/>
</dbReference>
<dbReference type="Proteomes" id="UP000587942">
    <property type="component" value="Unassembled WGS sequence"/>
</dbReference>
<dbReference type="EMBL" id="JAAVUM010000001">
    <property type="protein sequence ID" value="NKE04161.1"/>
    <property type="molecule type" value="Genomic_DNA"/>
</dbReference>
<dbReference type="SUPFAM" id="SSF55729">
    <property type="entry name" value="Acyl-CoA N-acyltransferases (Nat)"/>
    <property type="match status" value="1"/>
</dbReference>
<dbReference type="AlphaFoldDB" id="A0A846TP12"/>
<dbReference type="CDD" id="cd04301">
    <property type="entry name" value="NAT_SF"/>
    <property type="match status" value="1"/>
</dbReference>